<dbReference type="EMBL" id="CP012673">
    <property type="protein sequence ID" value="AUX39856.1"/>
    <property type="molecule type" value="Genomic_DNA"/>
</dbReference>
<feature type="transmembrane region" description="Helical" evidence="2">
    <location>
        <begin position="80"/>
        <end position="101"/>
    </location>
</feature>
<feature type="region of interest" description="Disordered" evidence="1">
    <location>
        <begin position="46"/>
        <end position="78"/>
    </location>
</feature>
<feature type="transmembrane region" description="Helical" evidence="2">
    <location>
        <begin position="108"/>
        <end position="131"/>
    </location>
</feature>
<proteinExistence type="predicted"/>
<evidence type="ECO:0000256" key="1">
    <source>
        <dbReference type="SAM" id="MobiDB-lite"/>
    </source>
</evidence>
<protein>
    <recommendedName>
        <fullName evidence="6">Secreted protein</fullName>
    </recommendedName>
</protein>
<reference evidence="4 5" key="1">
    <citation type="submission" date="2015-09" db="EMBL/GenBank/DDBJ databases">
        <title>Sorangium comparison.</title>
        <authorList>
            <person name="Zaburannyi N."/>
            <person name="Bunk B."/>
            <person name="Overmann J."/>
            <person name="Mueller R."/>
        </authorList>
    </citation>
    <scope>NUCLEOTIDE SEQUENCE [LARGE SCALE GENOMIC DNA]</scope>
    <source>
        <strain evidence="4 5">So ce26</strain>
    </source>
</reference>
<accession>A0A2L0EKN5</accession>
<keyword evidence="2" id="KW-0472">Membrane</keyword>
<sequence length="404" mass="42082">MSQACKVHAAVPRYASAANIPMPRPPRTTGPLFALLALLAAAAPAQADEGKDNPTSPASAAPVAPSAAPPTPQVSPGRRALAAAGTVVPGLLVHGTGHFLLGERRTALRLLALEGAGAGLTIGGLGSAAVFGASRRVIAPIVLTTVTGAGLFGISLLADAYGVLAPEGGTGSPLTTLPSVETQLGVAYVYDPTFAYRTFLVPGMDLRLRSVRLSGSGWFALNDVNTRLRAEAAYRFLGPGAPDSPRAADGSFLELEAAFTHHRYTSDEFSITTGEVSLSGRLDLAHIGPTLRGSFAEMGWGIGVEAYRYGRRPFEGNELLIPHFAFGMYLGHEGYPRGETKFYYEHRHDGYAAGAKMPGLGSGVPGHLGLQTRLYASPRWGLLADVQAGSAYVGRLSLLARPGG</sequence>
<feature type="transmembrane region" description="Helical" evidence="2">
    <location>
        <begin position="137"/>
        <end position="158"/>
    </location>
</feature>
<keyword evidence="2" id="KW-1133">Transmembrane helix</keyword>
<keyword evidence="3" id="KW-0732">Signal</keyword>
<feature type="chain" id="PRO_5014785185" description="Secreted protein" evidence="3">
    <location>
        <begin position="48"/>
        <end position="404"/>
    </location>
</feature>
<gene>
    <name evidence="4" type="ORF">SOCE26_012510</name>
</gene>
<dbReference type="AlphaFoldDB" id="A0A2L0EKN5"/>
<feature type="signal peptide" evidence="3">
    <location>
        <begin position="1"/>
        <end position="47"/>
    </location>
</feature>
<organism evidence="4 5">
    <name type="scientific">Sorangium cellulosum</name>
    <name type="common">Polyangium cellulosum</name>
    <dbReference type="NCBI Taxonomy" id="56"/>
    <lineage>
        <taxon>Bacteria</taxon>
        <taxon>Pseudomonadati</taxon>
        <taxon>Myxococcota</taxon>
        <taxon>Polyangia</taxon>
        <taxon>Polyangiales</taxon>
        <taxon>Polyangiaceae</taxon>
        <taxon>Sorangium</taxon>
    </lineage>
</organism>
<name>A0A2L0EKN5_SORCE</name>
<evidence type="ECO:0000313" key="4">
    <source>
        <dbReference type="EMBL" id="AUX39856.1"/>
    </source>
</evidence>
<feature type="compositionally biased region" description="Low complexity" evidence="1">
    <location>
        <begin position="54"/>
        <end position="66"/>
    </location>
</feature>
<evidence type="ECO:0000313" key="5">
    <source>
        <dbReference type="Proteomes" id="UP000238348"/>
    </source>
</evidence>
<evidence type="ECO:0000256" key="3">
    <source>
        <dbReference type="SAM" id="SignalP"/>
    </source>
</evidence>
<evidence type="ECO:0008006" key="6">
    <source>
        <dbReference type="Google" id="ProtNLM"/>
    </source>
</evidence>
<evidence type="ECO:0000256" key="2">
    <source>
        <dbReference type="SAM" id="Phobius"/>
    </source>
</evidence>
<dbReference type="Proteomes" id="UP000238348">
    <property type="component" value="Chromosome"/>
</dbReference>
<keyword evidence="2" id="KW-0812">Transmembrane</keyword>